<accession>A0A9J6F1B1</accession>
<organism evidence="4 5">
    <name type="scientific">Rhipicephalus microplus</name>
    <name type="common">Cattle tick</name>
    <name type="synonym">Boophilus microplus</name>
    <dbReference type="NCBI Taxonomy" id="6941"/>
    <lineage>
        <taxon>Eukaryota</taxon>
        <taxon>Metazoa</taxon>
        <taxon>Ecdysozoa</taxon>
        <taxon>Arthropoda</taxon>
        <taxon>Chelicerata</taxon>
        <taxon>Arachnida</taxon>
        <taxon>Acari</taxon>
        <taxon>Parasitiformes</taxon>
        <taxon>Ixodida</taxon>
        <taxon>Ixodoidea</taxon>
        <taxon>Ixodidae</taxon>
        <taxon>Rhipicephalinae</taxon>
        <taxon>Rhipicephalus</taxon>
        <taxon>Boophilus</taxon>
    </lineage>
</organism>
<feature type="domain" description="Transposable element P transposase-like RNase H" evidence="2">
    <location>
        <begin position="36"/>
        <end position="169"/>
    </location>
</feature>
<evidence type="ECO:0000256" key="1">
    <source>
        <dbReference type="SAM" id="MobiDB-lite"/>
    </source>
</evidence>
<evidence type="ECO:0000313" key="5">
    <source>
        <dbReference type="Proteomes" id="UP000821866"/>
    </source>
</evidence>
<dbReference type="InterPro" id="IPR048366">
    <property type="entry name" value="TNP-like_GBD"/>
</dbReference>
<dbReference type="EMBL" id="JABSTU010000001">
    <property type="protein sequence ID" value="KAH8040459.1"/>
    <property type="molecule type" value="Genomic_DNA"/>
</dbReference>
<comment type="caution">
    <text evidence="4">The sequence shown here is derived from an EMBL/GenBank/DDBJ whole genome shotgun (WGS) entry which is preliminary data.</text>
</comment>
<feature type="domain" description="Transposable element P transposase-like GTP-binding insertion" evidence="3">
    <location>
        <begin position="199"/>
        <end position="310"/>
    </location>
</feature>
<gene>
    <name evidence="4" type="ORF">HPB51_010425</name>
</gene>
<keyword evidence="5" id="KW-1185">Reference proteome</keyword>
<dbReference type="Pfam" id="PF21788">
    <property type="entry name" value="TNP-like_GBD"/>
    <property type="match status" value="1"/>
</dbReference>
<proteinExistence type="predicted"/>
<reference evidence="4" key="2">
    <citation type="submission" date="2021-09" db="EMBL/GenBank/DDBJ databases">
        <authorList>
            <person name="Jia N."/>
            <person name="Wang J."/>
            <person name="Shi W."/>
            <person name="Du L."/>
            <person name="Sun Y."/>
            <person name="Zhan W."/>
            <person name="Jiang J."/>
            <person name="Wang Q."/>
            <person name="Zhang B."/>
            <person name="Ji P."/>
            <person name="Sakyi L.B."/>
            <person name="Cui X."/>
            <person name="Yuan T."/>
            <person name="Jiang B."/>
            <person name="Yang W."/>
            <person name="Lam T.T.-Y."/>
            <person name="Chang Q."/>
            <person name="Ding S."/>
            <person name="Wang X."/>
            <person name="Zhu J."/>
            <person name="Ruan X."/>
            <person name="Zhao L."/>
            <person name="Wei J."/>
            <person name="Que T."/>
            <person name="Du C."/>
            <person name="Cheng J."/>
            <person name="Dai P."/>
            <person name="Han X."/>
            <person name="Huang E."/>
            <person name="Gao Y."/>
            <person name="Liu J."/>
            <person name="Shao H."/>
            <person name="Ye R."/>
            <person name="Li L."/>
            <person name="Wei W."/>
            <person name="Wang X."/>
            <person name="Wang C."/>
            <person name="Huo Q."/>
            <person name="Li W."/>
            <person name="Guo W."/>
            <person name="Chen H."/>
            <person name="Chen S."/>
            <person name="Zhou L."/>
            <person name="Zhou L."/>
            <person name="Ni X."/>
            <person name="Tian J."/>
            <person name="Zhou Y."/>
            <person name="Sheng Y."/>
            <person name="Liu T."/>
            <person name="Pan Y."/>
            <person name="Xia L."/>
            <person name="Li J."/>
            <person name="Zhao F."/>
            <person name="Cao W."/>
        </authorList>
    </citation>
    <scope>NUCLEOTIDE SEQUENCE</scope>
    <source>
        <strain evidence="4">Rmic-2018</strain>
        <tissue evidence="4">Larvae</tissue>
    </source>
</reference>
<name>A0A9J6F1B1_RHIMP</name>
<evidence type="ECO:0008006" key="6">
    <source>
        <dbReference type="Google" id="ProtNLM"/>
    </source>
</evidence>
<dbReference type="Pfam" id="PF21787">
    <property type="entry name" value="TNP-like_RNaseH_N"/>
    <property type="match status" value="1"/>
</dbReference>
<sequence length="520" mass="57568">MRSPKLYEHLRKQKILVLPSRTCLQRYVRNFKSGFGFNDTVFKALSAKTESMDVCSRHGGIIFDELKLSEQFGVNQAGFVEGFVDLGSFTADEQRSTPADHGMVMLFQPFQGDWTQILGVFSSKGNIKADMLSKLLLEAIFLAEKAGLFVDFVSCDGATWNRSMWKSFGIGAHSGGITCKVSHPVDSSRELHFCSDFPHLVKCIRDTFVSTGFTTPDGRACIEDIEVAWAKDNSSLTLKAMPHVTKAHIRPNSFEKMKVNLAFTLFSEEVLKGMFLYRSDVPEFSSSVSATEQLVRRLSRLISIMTSRCPKRGLRPSSQDVAELEAFLVILDAWEEASKKCGGGFMRKGTAEGAGRRRMGDKERRRGEVTGDMARAAARKTDGPVIARSPSIGDEGTSPCGRRAPLMSTIGEDETSFAMHTDWLISEACKSSPDEGQIDQRMASTWRLGLSYVASASVREAKIKHPYMMVFEREPCVPATPCVAFSGGENIEEADFLHVHLDREKLFSVQNAEEGLAAIV</sequence>
<feature type="compositionally biased region" description="Basic and acidic residues" evidence="1">
    <location>
        <begin position="354"/>
        <end position="369"/>
    </location>
</feature>
<protein>
    <recommendedName>
        <fullName evidence="6">Transposable element P transposase</fullName>
    </recommendedName>
</protein>
<reference evidence="4" key="1">
    <citation type="journal article" date="2020" name="Cell">
        <title>Large-Scale Comparative Analyses of Tick Genomes Elucidate Their Genetic Diversity and Vector Capacities.</title>
        <authorList>
            <consortium name="Tick Genome and Microbiome Consortium (TIGMIC)"/>
            <person name="Jia N."/>
            <person name="Wang J."/>
            <person name="Shi W."/>
            <person name="Du L."/>
            <person name="Sun Y."/>
            <person name="Zhan W."/>
            <person name="Jiang J.F."/>
            <person name="Wang Q."/>
            <person name="Zhang B."/>
            <person name="Ji P."/>
            <person name="Bell-Sakyi L."/>
            <person name="Cui X.M."/>
            <person name="Yuan T.T."/>
            <person name="Jiang B.G."/>
            <person name="Yang W.F."/>
            <person name="Lam T.T."/>
            <person name="Chang Q.C."/>
            <person name="Ding S.J."/>
            <person name="Wang X.J."/>
            <person name="Zhu J.G."/>
            <person name="Ruan X.D."/>
            <person name="Zhao L."/>
            <person name="Wei J.T."/>
            <person name="Ye R.Z."/>
            <person name="Que T.C."/>
            <person name="Du C.H."/>
            <person name="Zhou Y.H."/>
            <person name="Cheng J.X."/>
            <person name="Dai P.F."/>
            <person name="Guo W.B."/>
            <person name="Han X.H."/>
            <person name="Huang E.J."/>
            <person name="Li L.F."/>
            <person name="Wei W."/>
            <person name="Gao Y.C."/>
            <person name="Liu J.Z."/>
            <person name="Shao H.Z."/>
            <person name="Wang X."/>
            <person name="Wang C.C."/>
            <person name="Yang T.C."/>
            <person name="Huo Q.B."/>
            <person name="Li W."/>
            <person name="Chen H.Y."/>
            <person name="Chen S.E."/>
            <person name="Zhou L.G."/>
            <person name="Ni X.B."/>
            <person name="Tian J.H."/>
            <person name="Sheng Y."/>
            <person name="Liu T."/>
            <person name="Pan Y.S."/>
            <person name="Xia L.Y."/>
            <person name="Li J."/>
            <person name="Zhao F."/>
            <person name="Cao W.C."/>
        </authorList>
    </citation>
    <scope>NUCLEOTIDE SEQUENCE</scope>
    <source>
        <strain evidence="4">Rmic-2018</strain>
    </source>
</reference>
<evidence type="ECO:0000259" key="2">
    <source>
        <dbReference type="Pfam" id="PF21787"/>
    </source>
</evidence>
<dbReference type="Proteomes" id="UP000821866">
    <property type="component" value="Chromosome 1"/>
</dbReference>
<dbReference type="VEuPathDB" id="VectorBase:LOC119179065"/>
<feature type="region of interest" description="Disordered" evidence="1">
    <location>
        <begin position="350"/>
        <end position="402"/>
    </location>
</feature>
<dbReference type="InterPro" id="IPR048365">
    <property type="entry name" value="TNP-like_RNaseH_N"/>
</dbReference>
<evidence type="ECO:0000313" key="4">
    <source>
        <dbReference type="EMBL" id="KAH8040459.1"/>
    </source>
</evidence>
<evidence type="ECO:0000259" key="3">
    <source>
        <dbReference type="Pfam" id="PF21788"/>
    </source>
</evidence>
<dbReference type="AlphaFoldDB" id="A0A9J6F1B1"/>